<protein>
    <submittedName>
        <fullName evidence="3">Flp pilus assembly protein TadG</fullName>
    </submittedName>
</protein>
<dbReference type="STRING" id="474950.SAMN05421771_3409"/>
<keyword evidence="1" id="KW-1133">Transmembrane helix</keyword>
<evidence type="ECO:0000256" key="1">
    <source>
        <dbReference type="SAM" id="Phobius"/>
    </source>
</evidence>
<dbReference type="InterPro" id="IPR012495">
    <property type="entry name" value="TadE-like_dom"/>
</dbReference>
<dbReference type="Pfam" id="PF07811">
    <property type="entry name" value="TadE"/>
    <property type="match status" value="1"/>
</dbReference>
<proteinExistence type="predicted"/>
<reference evidence="3 4" key="1">
    <citation type="submission" date="2016-10" db="EMBL/GenBank/DDBJ databases">
        <authorList>
            <person name="de Groot N.N."/>
        </authorList>
    </citation>
    <scope>NUCLEOTIDE SEQUENCE [LARGE SCALE GENOMIC DNA]</scope>
    <source>
        <strain evidence="3 4">DSM 21001</strain>
    </source>
</reference>
<evidence type="ECO:0000259" key="2">
    <source>
        <dbReference type="Pfam" id="PF07811"/>
    </source>
</evidence>
<dbReference type="OrthoDB" id="121519at2"/>
<feature type="transmembrane region" description="Helical" evidence="1">
    <location>
        <begin position="32"/>
        <end position="50"/>
    </location>
</feature>
<keyword evidence="4" id="KW-1185">Reference proteome</keyword>
<evidence type="ECO:0000313" key="4">
    <source>
        <dbReference type="Proteomes" id="UP000199024"/>
    </source>
</evidence>
<gene>
    <name evidence="3" type="ORF">SAMN05421771_3409</name>
</gene>
<dbReference type="RefSeq" id="WP_089840924.1">
    <property type="nucleotide sequence ID" value="NZ_FOZL01000001.1"/>
</dbReference>
<sequence length="178" mass="18562">MRILSGIVRIQSGRETPARGAALLRGESGSSLIEFAFSLTILLLCIIGILDCSRLLYLNHYVGNAARDGVRYAMVRGSTWSGTSCASTSTFKCAATSANVTSYVIASSPSVMPTGSVQVTTTWPGTSASGGSCDTSSGANSPRCSVQVTVSYPFKFLIPFIPSTSLTVKSSSILTIAQ</sequence>
<dbReference type="EMBL" id="FOZL01000001">
    <property type="protein sequence ID" value="SFS18281.1"/>
    <property type="molecule type" value="Genomic_DNA"/>
</dbReference>
<dbReference type="AlphaFoldDB" id="A0A1I6MRM5"/>
<feature type="domain" description="TadE-like" evidence="2">
    <location>
        <begin position="29"/>
        <end position="71"/>
    </location>
</feature>
<accession>A0A1I6MRM5</accession>
<dbReference type="Proteomes" id="UP000199024">
    <property type="component" value="Unassembled WGS sequence"/>
</dbReference>
<organism evidence="3 4">
    <name type="scientific">Granulicella pectinivorans</name>
    <dbReference type="NCBI Taxonomy" id="474950"/>
    <lineage>
        <taxon>Bacteria</taxon>
        <taxon>Pseudomonadati</taxon>
        <taxon>Acidobacteriota</taxon>
        <taxon>Terriglobia</taxon>
        <taxon>Terriglobales</taxon>
        <taxon>Acidobacteriaceae</taxon>
        <taxon>Granulicella</taxon>
    </lineage>
</organism>
<keyword evidence="1" id="KW-0472">Membrane</keyword>
<keyword evidence="1" id="KW-0812">Transmembrane</keyword>
<evidence type="ECO:0000313" key="3">
    <source>
        <dbReference type="EMBL" id="SFS18281.1"/>
    </source>
</evidence>
<name>A0A1I6MRM5_9BACT</name>